<gene>
    <name evidence="2" type="ORF">ACE1CC_13425</name>
</gene>
<protein>
    <submittedName>
        <fullName evidence="2">Glycosyltransferase family 2 protein</fullName>
        <ecNumber evidence="2">2.4.-.-</ecNumber>
    </submittedName>
</protein>
<evidence type="ECO:0000259" key="1">
    <source>
        <dbReference type="Pfam" id="PF00535"/>
    </source>
</evidence>
<proteinExistence type="predicted"/>
<sequence length="293" mass="34081">MNILEQVNYPLISVVIPSFNQGNYIEETILSVIGQEYPKLELIIIDGGSTDNTVEIIKKYAHKISYWHSKPDKGQADAINQGMRLSSGEVLCWLNSDDMYLPGALLDIGRKFAGLTDQNYLIYGITMIVKQDSDRIHSVYHPIIPFEQFSLTYNDFIAQPSAFWTRKLWQSTGELNLNYNYVLDWDWFIRASKITKFDYVPKVYAIYRNHSINKTNNGAFARRKEISEVVTKYSSDYWSKLYIEVERYYPKIAEFINESQLPKRSLLLPLLFPKLGFILKNVQDLYTVLTMYG</sequence>
<accession>A0ABV4X4Y8</accession>
<dbReference type="InterPro" id="IPR001173">
    <property type="entry name" value="Glyco_trans_2-like"/>
</dbReference>
<feature type="domain" description="Glycosyltransferase 2-like" evidence="1">
    <location>
        <begin position="13"/>
        <end position="166"/>
    </location>
</feature>
<keyword evidence="2" id="KW-0328">Glycosyltransferase</keyword>
<organism evidence="2 3">
    <name type="scientific">Floridaenema aerugineum BLCC-F46</name>
    <dbReference type="NCBI Taxonomy" id="3153654"/>
    <lineage>
        <taxon>Bacteria</taxon>
        <taxon>Bacillati</taxon>
        <taxon>Cyanobacteriota</taxon>
        <taxon>Cyanophyceae</taxon>
        <taxon>Oscillatoriophycideae</taxon>
        <taxon>Aerosakkonematales</taxon>
        <taxon>Aerosakkonemataceae</taxon>
        <taxon>Floridanema</taxon>
        <taxon>Floridanema aerugineum</taxon>
    </lineage>
</organism>
<dbReference type="InterPro" id="IPR029044">
    <property type="entry name" value="Nucleotide-diphossugar_trans"/>
</dbReference>
<reference evidence="2 3" key="1">
    <citation type="submission" date="2024-09" db="EMBL/GenBank/DDBJ databases">
        <title>Floridaenema gen nov. (Aerosakkonemataceae, Aerosakkonematales ord. nov., Cyanobacteria) from benthic tropical and subtropical fresh waters, with the description of four new species.</title>
        <authorList>
            <person name="Moretto J.A."/>
            <person name="Berthold D.E."/>
            <person name="Lefler F.W."/>
            <person name="Huang I.-S."/>
            <person name="Laughinghouse H. IV."/>
        </authorList>
    </citation>
    <scope>NUCLEOTIDE SEQUENCE [LARGE SCALE GENOMIC DNA]</scope>
    <source>
        <strain evidence="2 3">BLCC-F46</strain>
    </source>
</reference>
<dbReference type="Gene3D" id="3.90.550.10">
    <property type="entry name" value="Spore Coat Polysaccharide Biosynthesis Protein SpsA, Chain A"/>
    <property type="match status" value="1"/>
</dbReference>
<dbReference type="SUPFAM" id="SSF53448">
    <property type="entry name" value="Nucleotide-diphospho-sugar transferases"/>
    <property type="match status" value="1"/>
</dbReference>
<evidence type="ECO:0000313" key="2">
    <source>
        <dbReference type="EMBL" id="MFB2877850.1"/>
    </source>
</evidence>
<dbReference type="RefSeq" id="WP_413270942.1">
    <property type="nucleotide sequence ID" value="NZ_JBHFNQ010000104.1"/>
</dbReference>
<dbReference type="PANTHER" id="PTHR22916">
    <property type="entry name" value="GLYCOSYLTRANSFERASE"/>
    <property type="match status" value="1"/>
</dbReference>
<keyword evidence="3" id="KW-1185">Reference proteome</keyword>
<evidence type="ECO:0000313" key="3">
    <source>
        <dbReference type="Proteomes" id="UP001576774"/>
    </source>
</evidence>
<name>A0ABV4X4Y8_9CYAN</name>
<dbReference type="GO" id="GO:0016757">
    <property type="term" value="F:glycosyltransferase activity"/>
    <property type="evidence" value="ECO:0007669"/>
    <property type="project" value="UniProtKB-KW"/>
</dbReference>
<dbReference type="Proteomes" id="UP001576774">
    <property type="component" value="Unassembled WGS sequence"/>
</dbReference>
<dbReference type="EC" id="2.4.-.-" evidence="2"/>
<dbReference type="CDD" id="cd06433">
    <property type="entry name" value="GT_2_WfgS_like"/>
    <property type="match status" value="1"/>
</dbReference>
<dbReference type="Pfam" id="PF00535">
    <property type="entry name" value="Glycos_transf_2"/>
    <property type="match status" value="1"/>
</dbReference>
<keyword evidence="2" id="KW-0808">Transferase</keyword>
<comment type="caution">
    <text evidence="2">The sequence shown here is derived from an EMBL/GenBank/DDBJ whole genome shotgun (WGS) entry which is preliminary data.</text>
</comment>
<dbReference type="EMBL" id="JBHFNQ010000104">
    <property type="protein sequence ID" value="MFB2877850.1"/>
    <property type="molecule type" value="Genomic_DNA"/>
</dbReference>
<dbReference type="PANTHER" id="PTHR22916:SF65">
    <property type="entry name" value="SLR1065 PROTEIN"/>
    <property type="match status" value="1"/>
</dbReference>